<dbReference type="RefSeq" id="WP_258215855.1">
    <property type="nucleotide sequence ID" value="NZ_JANQBD010000019.1"/>
</dbReference>
<protein>
    <submittedName>
        <fullName evidence="6">MerR family transcriptional regulator</fullName>
    </submittedName>
</protein>
<dbReference type="PROSITE" id="PS50937">
    <property type="entry name" value="HTH_MERR_2"/>
    <property type="match status" value="1"/>
</dbReference>
<proteinExistence type="predicted"/>
<dbReference type="Pfam" id="PF13411">
    <property type="entry name" value="MerR_1"/>
    <property type="match status" value="1"/>
</dbReference>
<keyword evidence="1" id="KW-0678">Repressor</keyword>
<dbReference type="InterPro" id="IPR009061">
    <property type="entry name" value="DNA-bd_dom_put_sf"/>
</dbReference>
<evidence type="ECO:0000259" key="5">
    <source>
        <dbReference type="PROSITE" id="PS50937"/>
    </source>
</evidence>
<keyword evidence="4" id="KW-0804">Transcription</keyword>
<sequence>MDDQIKNLLFDVDIIARLVVGIGEAAEITGVPQRQIRYWETKGIIKCLPDQEVTTRRYDYANLKKIILIKELLDDGFTLDAAARKVEDRISKINEAIGKVMEQQQTKEGAQ</sequence>
<evidence type="ECO:0000313" key="7">
    <source>
        <dbReference type="Proteomes" id="UP001300012"/>
    </source>
</evidence>
<reference evidence="6 7" key="1">
    <citation type="submission" date="2022-08" db="EMBL/GenBank/DDBJ databases">
        <title>Paenibacillus endoradicis sp. nov., Paenibacillus radicibacter sp. nov and Paenibacillus pararadicis sp. nov., three cold-adapted plant growth-promoting bacteria isolated from root of Larix gmelinii in Great Khingan.</title>
        <authorList>
            <person name="Xue H."/>
        </authorList>
    </citation>
    <scope>NUCLEOTIDE SEQUENCE [LARGE SCALE GENOMIC DNA]</scope>
    <source>
        <strain evidence="6 7">N5-1-1-5</strain>
    </source>
</reference>
<dbReference type="CDD" id="cd01105">
    <property type="entry name" value="HTH_GlnR-like"/>
    <property type="match status" value="1"/>
</dbReference>
<evidence type="ECO:0000256" key="1">
    <source>
        <dbReference type="ARBA" id="ARBA00022491"/>
    </source>
</evidence>
<evidence type="ECO:0000256" key="3">
    <source>
        <dbReference type="ARBA" id="ARBA00023125"/>
    </source>
</evidence>
<dbReference type="Proteomes" id="UP001300012">
    <property type="component" value="Unassembled WGS sequence"/>
</dbReference>
<dbReference type="PANTHER" id="PTHR30204">
    <property type="entry name" value="REDOX-CYCLING DRUG-SENSING TRANSCRIPTIONAL ACTIVATOR SOXR"/>
    <property type="match status" value="1"/>
</dbReference>
<keyword evidence="2" id="KW-0805">Transcription regulation</keyword>
<dbReference type="InterPro" id="IPR047057">
    <property type="entry name" value="MerR_fam"/>
</dbReference>
<keyword evidence="3" id="KW-0238">DNA-binding</keyword>
<dbReference type="PANTHER" id="PTHR30204:SF69">
    <property type="entry name" value="MERR-FAMILY TRANSCRIPTIONAL REGULATOR"/>
    <property type="match status" value="1"/>
</dbReference>
<comment type="caution">
    <text evidence="6">The sequence shown here is derived from an EMBL/GenBank/DDBJ whole genome shotgun (WGS) entry which is preliminary data.</text>
</comment>
<accession>A0ABT1YMA0</accession>
<gene>
    <name evidence="6" type="ORF">NV381_24175</name>
</gene>
<organism evidence="6 7">
    <name type="scientific">Paenibacillus radicis</name>
    <name type="common">ex Xue et al. 2023</name>
    <dbReference type="NCBI Taxonomy" id="2972489"/>
    <lineage>
        <taxon>Bacteria</taxon>
        <taxon>Bacillati</taxon>
        <taxon>Bacillota</taxon>
        <taxon>Bacilli</taxon>
        <taxon>Bacillales</taxon>
        <taxon>Paenibacillaceae</taxon>
        <taxon>Paenibacillus</taxon>
    </lineage>
</organism>
<dbReference type="SMART" id="SM00422">
    <property type="entry name" value="HTH_MERR"/>
    <property type="match status" value="1"/>
</dbReference>
<dbReference type="InterPro" id="IPR000551">
    <property type="entry name" value="MerR-type_HTH_dom"/>
</dbReference>
<dbReference type="SUPFAM" id="SSF46955">
    <property type="entry name" value="Putative DNA-binding domain"/>
    <property type="match status" value="1"/>
</dbReference>
<dbReference type="EMBL" id="JANQBD010000019">
    <property type="protein sequence ID" value="MCR8634292.1"/>
    <property type="molecule type" value="Genomic_DNA"/>
</dbReference>
<evidence type="ECO:0000313" key="6">
    <source>
        <dbReference type="EMBL" id="MCR8634292.1"/>
    </source>
</evidence>
<dbReference type="Gene3D" id="1.10.1660.10">
    <property type="match status" value="1"/>
</dbReference>
<keyword evidence="7" id="KW-1185">Reference proteome</keyword>
<evidence type="ECO:0000256" key="2">
    <source>
        <dbReference type="ARBA" id="ARBA00023015"/>
    </source>
</evidence>
<name>A0ABT1YMA0_9BACL</name>
<feature type="domain" description="HTH merR-type" evidence="5">
    <location>
        <begin position="22"/>
        <end position="88"/>
    </location>
</feature>
<evidence type="ECO:0000256" key="4">
    <source>
        <dbReference type="ARBA" id="ARBA00023163"/>
    </source>
</evidence>